<evidence type="ECO:0000259" key="1">
    <source>
        <dbReference type="Pfam" id="PF00501"/>
    </source>
</evidence>
<dbReference type="GO" id="GO:0030729">
    <property type="term" value="F:acetoacetate-CoA ligase activity"/>
    <property type="evidence" value="ECO:0007669"/>
    <property type="project" value="TreeGrafter"/>
</dbReference>
<dbReference type="RefSeq" id="XP_017999641.1">
    <property type="nucleotide sequence ID" value="XM_018143294.1"/>
</dbReference>
<name>A0A0N0NLX2_9EURO</name>
<dbReference type="VEuPathDB" id="FungiDB:AB675_3260"/>
<accession>A0A0N0NLX2</accession>
<dbReference type="STRING" id="1664694.A0A0N0NLX2"/>
<comment type="caution">
    <text evidence="2">The sequence shown here is derived from an EMBL/GenBank/DDBJ whole genome shotgun (WGS) entry which is preliminary data.</text>
</comment>
<protein>
    <submittedName>
        <fullName evidence="2">Acetoacetyl-CoA synthetase</fullName>
    </submittedName>
</protein>
<keyword evidence="3" id="KW-1185">Reference proteome</keyword>
<dbReference type="Gene3D" id="3.40.50.12780">
    <property type="entry name" value="N-terminal domain of ligase-like"/>
    <property type="match status" value="1"/>
</dbReference>
<gene>
    <name evidence="2" type="ORF">AB675_3260</name>
</gene>
<organism evidence="2 3">
    <name type="scientific">Cyphellophora attinorum</name>
    <dbReference type="NCBI Taxonomy" id="1664694"/>
    <lineage>
        <taxon>Eukaryota</taxon>
        <taxon>Fungi</taxon>
        <taxon>Dikarya</taxon>
        <taxon>Ascomycota</taxon>
        <taxon>Pezizomycotina</taxon>
        <taxon>Eurotiomycetes</taxon>
        <taxon>Chaetothyriomycetidae</taxon>
        <taxon>Chaetothyriales</taxon>
        <taxon>Cyphellophoraceae</taxon>
        <taxon>Cyphellophora</taxon>
    </lineage>
</organism>
<proteinExistence type="predicted"/>
<dbReference type="GeneID" id="28735174"/>
<feature type="domain" description="AMP-dependent synthetase/ligase" evidence="1">
    <location>
        <begin position="106"/>
        <end position="481"/>
    </location>
</feature>
<dbReference type="OrthoDB" id="10253869at2759"/>
<dbReference type="EMBL" id="LFJN01000014">
    <property type="protein sequence ID" value="KPI39678.1"/>
    <property type="molecule type" value="Genomic_DNA"/>
</dbReference>
<dbReference type="Pfam" id="PF00501">
    <property type="entry name" value="AMP-binding"/>
    <property type="match status" value="1"/>
</dbReference>
<dbReference type="PANTHER" id="PTHR42921:SF4">
    <property type="entry name" value="ACETOACETYL-COA SYNTHASE (AFU_ORTHOLOGUE AFUA_8G04770)"/>
    <property type="match status" value="1"/>
</dbReference>
<dbReference type="InterPro" id="IPR000873">
    <property type="entry name" value="AMP-dep_synth/lig_dom"/>
</dbReference>
<sequence length="624" mass="69762">MDESDSELEAVWQPVAGVKPPLQAYREHVNAKFKQNFETTQQLYRWTVDRPHDFWIDLYQYIGLMPALPPSITKAYDDTLPMSQNPQFFPKQEINYAENILFANPNPQAPALIEVREDQDVYNDKPVTLSWAEFREAVRKTASALRRSGIKQGDRVAALVATSNWAVTLFQATASIGAIFTIISPEIGTSGCVSRLAQVSPSILFVDSHLLYKGKLTSIARKVEDVVGQLDERPQVFTVPVAPAPSKYDTIDAFLSRSDLGDGLTFKRVPFNFPLLICYSSGTTGQPKCIVHHHGCILNYKKISAVQSGLRVGDVVAQSVNTSWVVFYVMCSHLAVGATLLLYNGSPLYPDAKQFLRIADKYRATYMGLSPRLLLEMEITGSNPKREFDLSQLRLVYTTGSPLSVEQYRWFKRSFHNTTQICNAAGGTDTATSILALDPCAPVYAGQIQVPALGMAVDILDDNGQSIAHTGEPGEMVIRKPFPSMPCFFWGDKDNSVYRAAYFERFDEVDVWAQHDWVSRHPKTGGYVMHGRSDSVLNPSGVRFGSGEIYAIVETSPFTDYIHNTLCVGRRRPRDVDEQVFLLLQMRPGVQLTAELKTQIKDSIRAGLSRGMCLHSSWQSRTYQ</sequence>
<evidence type="ECO:0000313" key="2">
    <source>
        <dbReference type="EMBL" id="KPI39678.1"/>
    </source>
</evidence>
<evidence type="ECO:0000313" key="3">
    <source>
        <dbReference type="Proteomes" id="UP000038010"/>
    </source>
</evidence>
<dbReference type="InterPro" id="IPR042099">
    <property type="entry name" value="ANL_N_sf"/>
</dbReference>
<reference evidence="2 3" key="1">
    <citation type="submission" date="2015-06" db="EMBL/GenBank/DDBJ databases">
        <title>Draft genome of the ant-associated black yeast Phialophora attae CBS 131958.</title>
        <authorList>
            <person name="Moreno L.F."/>
            <person name="Stielow B.J."/>
            <person name="de Hoog S."/>
            <person name="Vicente V.A."/>
            <person name="Weiss V.A."/>
            <person name="de Vries M."/>
            <person name="Cruz L.M."/>
            <person name="Souza E.M."/>
        </authorList>
    </citation>
    <scope>NUCLEOTIDE SEQUENCE [LARGE SCALE GENOMIC DNA]</scope>
    <source>
        <strain evidence="2 3">CBS 131958</strain>
    </source>
</reference>
<dbReference type="Proteomes" id="UP000038010">
    <property type="component" value="Unassembled WGS sequence"/>
</dbReference>
<dbReference type="AlphaFoldDB" id="A0A0N0NLX2"/>
<dbReference type="PANTHER" id="PTHR42921">
    <property type="entry name" value="ACETOACETYL-COA SYNTHETASE"/>
    <property type="match status" value="1"/>
</dbReference>
<dbReference type="SUPFAM" id="SSF56801">
    <property type="entry name" value="Acetyl-CoA synthetase-like"/>
    <property type="match status" value="1"/>
</dbReference>
<dbReference type="InterPro" id="IPR020845">
    <property type="entry name" value="AMP-binding_CS"/>
</dbReference>
<dbReference type="PROSITE" id="PS00455">
    <property type="entry name" value="AMP_BINDING"/>
    <property type="match status" value="1"/>
</dbReference>